<dbReference type="RefSeq" id="WP_155702290.1">
    <property type="nucleotide sequence ID" value="NZ_CP034235.1"/>
</dbReference>
<organism evidence="1 2">
    <name type="scientific">Paenibacillus psychroresistens</name>
    <dbReference type="NCBI Taxonomy" id="1778678"/>
    <lineage>
        <taxon>Bacteria</taxon>
        <taxon>Bacillati</taxon>
        <taxon>Bacillota</taxon>
        <taxon>Bacilli</taxon>
        <taxon>Bacillales</taxon>
        <taxon>Paenibacillaceae</taxon>
        <taxon>Paenibacillus</taxon>
    </lineage>
</organism>
<dbReference type="Proteomes" id="UP000426246">
    <property type="component" value="Chromosome"/>
</dbReference>
<evidence type="ECO:0000313" key="2">
    <source>
        <dbReference type="Proteomes" id="UP000426246"/>
    </source>
</evidence>
<dbReference type="EMBL" id="CP034235">
    <property type="protein sequence ID" value="QGQ97188.1"/>
    <property type="molecule type" value="Genomic_DNA"/>
</dbReference>
<dbReference type="AlphaFoldDB" id="A0A6B8RPE1"/>
<accession>A0A6B8RPE1</accession>
<name>A0A6B8RPE1_9BACL</name>
<protein>
    <submittedName>
        <fullName evidence="1">Uncharacterized protein</fullName>
    </submittedName>
</protein>
<sequence>MSDWKNEIKSRFDAYIARQEEINEVLKELLKSLEVHPYNFATSMVFNDGEERSWTISIANKEVLITEKEITNSQLSYTEDLNSTEPLEEKGDLSESIIEVFLKKFKWTIAK</sequence>
<proteinExistence type="predicted"/>
<evidence type="ECO:0000313" key="1">
    <source>
        <dbReference type="EMBL" id="QGQ97188.1"/>
    </source>
</evidence>
<gene>
    <name evidence="1" type="ORF">EHS13_21025</name>
</gene>
<dbReference type="KEGG" id="ppsc:EHS13_21025"/>
<keyword evidence="2" id="KW-1185">Reference proteome</keyword>
<reference evidence="2" key="1">
    <citation type="submission" date="2018-11" db="EMBL/GenBank/DDBJ databases">
        <title>Complete genome sequence of Paenibacillus sp. ML311-T8.</title>
        <authorList>
            <person name="Nam Y.-D."/>
            <person name="Kang J."/>
            <person name="Chung W.-H."/>
            <person name="Park Y.S."/>
        </authorList>
    </citation>
    <scope>NUCLEOTIDE SEQUENCE [LARGE SCALE GENOMIC DNA]</scope>
    <source>
        <strain evidence="2">ML311-T8</strain>
    </source>
</reference>